<keyword evidence="3" id="KW-1185">Reference proteome</keyword>
<name>A0ABR8U4Q3_9BACL</name>
<keyword evidence="1" id="KW-0472">Membrane</keyword>
<evidence type="ECO:0000313" key="3">
    <source>
        <dbReference type="Proteomes" id="UP000626786"/>
    </source>
</evidence>
<sequence>MKRRAILSNERGLMLVEILAALVILGIVFVGFMTIFPQMTKFNEKTYSKLETMNLARKELDSAKENGLPSICSKEKSDICTIIKPNVEGYIVEIDYIMNPDLKPDNTSAGQITLFQIHIKIKNPNKEKIIISETFGYVEG</sequence>
<comment type="caution">
    <text evidence="2">The sequence shown here is derived from an EMBL/GenBank/DDBJ whole genome shotgun (WGS) entry which is preliminary data.</text>
</comment>
<evidence type="ECO:0000256" key="1">
    <source>
        <dbReference type="SAM" id="Phobius"/>
    </source>
</evidence>
<proteinExistence type="predicted"/>
<keyword evidence="1" id="KW-1133">Transmembrane helix</keyword>
<evidence type="ECO:0000313" key="2">
    <source>
        <dbReference type="EMBL" id="MBD7983020.1"/>
    </source>
</evidence>
<keyword evidence="1" id="KW-0812">Transmembrane</keyword>
<accession>A0ABR8U4Q3</accession>
<dbReference type="EMBL" id="JACSQN010000001">
    <property type="protein sequence ID" value="MBD7983020.1"/>
    <property type="molecule type" value="Genomic_DNA"/>
</dbReference>
<dbReference type="RefSeq" id="WP_191692668.1">
    <property type="nucleotide sequence ID" value="NZ_JACSQN010000001.1"/>
</dbReference>
<reference evidence="2 3" key="1">
    <citation type="submission" date="2020-08" db="EMBL/GenBank/DDBJ databases">
        <title>A Genomic Blueprint of the Chicken Gut Microbiome.</title>
        <authorList>
            <person name="Gilroy R."/>
            <person name="Ravi A."/>
            <person name="Getino M."/>
            <person name="Pursley I."/>
            <person name="Horton D.L."/>
            <person name="Alikhan N.-F."/>
            <person name="Baker D."/>
            <person name="Gharbi K."/>
            <person name="Hall N."/>
            <person name="Watson M."/>
            <person name="Adriaenssens E.M."/>
            <person name="Foster-Nyarko E."/>
            <person name="Jarju S."/>
            <person name="Secka A."/>
            <person name="Antonio M."/>
            <person name="Oren A."/>
            <person name="Chaudhuri R."/>
            <person name="La Ragione R.M."/>
            <person name="Hildebrand F."/>
            <person name="Pallen M.J."/>
        </authorList>
    </citation>
    <scope>NUCLEOTIDE SEQUENCE [LARGE SCALE GENOMIC DNA]</scope>
    <source>
        <strain evidence="2 3">Sa2YVA2</strain>
    </source>
</reference>
<dbReference type="Proteomes" id="UP000626786">
    <property type="component" value="Unassembled WGS sequence"/>
</dbReference>
<organism evidence="2 3">
    <name type="scientific">Sporosarcina quadrami</name>
    <dbReference type="NCBI Taxonomy" id="2762234"/>
    <lineage>
        <taxon>Bacteria</taxon>
        <taxon>Bacillati</taxon>
        <taxon>Bacillota</taxon>
        <taxon>Bacilli</taxon>
        <taxon>Bacillales</taxon>
        <taxon>Caryophanaceae</taxon>
        <taxon>Sporosarcina</taxon>
    </lineage>
</organism>
<gene>
    <name evidence="2" type="ORF">H9649_00390</name>
</gene>
<protein>
    <submittedName>
        <fullName evidence="2">Type II secretion system protein</fullName>
    </submittedName>
</protein>
<feature type="transmembrane region" description="Helical" evidence="1">
    <location>
        <begin position="12"/>
        <end position="36"/>
    </location>
</feature>